<dbReference type="GO" id="GO:0016020">
    <property type="term" value="C:membrane"/>
    <property type="evidence" value="ECO:0007669"/>
    <property type="project" value="TreeGrafter"/>
</dbReference>
<keyword evidence="1" id="KW-0812">Transmembrane</keyword>
<dbReference type="PANTHER" id="PTHR32251">
    <property type="entry name" value="3-OXO-5-ALPHA-STEROID 4-DEHYDROGENASE"/>
    <property type="match status" value="1"/>
</dbReference>
<evidence type="ECO:0008006" key="4">
    <source>
        <dbReference type="Google" id="ProtNLM"/>
    </source>
</evidence>
<accession>A0A0C9VYM7</accession>
<gene>
    <name evidence="2" type="ORF">HYDPIDRAFT_40904</name>
</gene>
<name>A0A0C9VYM7_9AGAM</name>
<feature type="transmembrane region" description="Helical" evidence="1">
    <location>
        <begin position="45"/>
        <end position="61"/>
    </location>
</feature>
<dbReference type="Pfam" id="PF06966">
    <property type="entry name" value="DUF1295"/>
    <property type="match status" value="1"/>
</dbReference>
<dbReference type="AlphaFoldDB" id="A0A0C9VYM7"/>
<dbReference type="EMBL" id="KN839850">
    <property type="protein sequence ID" value="KIJ63475.1"/>
    <property type="molecule type" value="Genomic_DNA"/>
</dbReference>
<keyword evidence="3" id="KW-1185">Reference proteome</keyword>
<evidence type="ECO:0000313" key="3">
    <source>
        <dbReference type="Proteomes" id="UP000053820"/>
    </source>
</evidence>
<reference evidence="2 3" key="1">
    <citation type="submission" date="2014-04" db="EMBL/GenBank/DDBJ databases">
        <title>Evolutionary Origins and Diversification of the Mycorrhizal Mutualists.</title>
        <authorList>
            <consortium name="DOE Joint Genome Institute"/>
            <consortium name="Mycorrhizal Genomics Consortium"/>
            <person name="Kohler A."/>
            <person name="Kuo A."/>
            <person name="Nagy L.G."/>
            <person name="Floudas D."/>
            <person name="Copeland A."/>
            <person name="Barry K.W."/>
            <person name="Cichocki N."/>
            <person name="Veneault-Fourrey C."/>
            <person name="LaButti K."/>
            <person name="Lindquist E.A."/>
            <person name="Lipzen A."/>
            <person name="Lundell T."/>
            <person name="Morin E."/>
            <person name="Murat C."/>
            <person name="Riley R."/>
            <person name="Ohm R."/>
            <person name="Sun H."/>
            <person name="Tunlid A."/>
            <person name="Henrissat B."/>
            <person name="Grigoriev I.V."/>
            <person name="Hibbett D.S."/>
            <person name="Martin F."/>
        </authorList>
    </citation>
    <scope>NUCLEOTIDE SEQUENCE [LARGE SCALE GENOMIC DNA]</scope>
    <source>
        <strain evidence="2 3">MD-312</strain>
    </source>
</reference>
<dbReference type="OrthoDB" id="67965at2759"/>
<dbReference type="InterPro" id="IPR010721">
    <property type="entry name" value="UstE-like"/>
</dbReference>
<feature type="transmembrane region" description="Helical" evidence="1">
    <location>
        <begin position="227"/>
        <end position="248"/>
    </location>
</feature>
<feature type="transmembrane region" description="Helical" evidence="1">
    <location>
        <begin position="12"/>
        <end position="33"/>
    </location>
</feature>
<organism evidence="2 3">
    <name type="scientific">Hydnomerulius pinastri MD-312</name>
    <dbReference type="NCBI Taxonomy" id="994086"/>
    <lineage>
        <taxon>Eukaryota</taxon>
        <taxon>Fungi</taxon>
        <taxon>Dikarya</taxon>
        <taxon>Basidiomycota</taxon>
        <taxon>Agaricomycotina</taxon>
        <taxon>Agaricomycetes</taxon>
        <taxon>Agaricomycetidae</taxon>
        <taxon>Boletales</taxon>
        <taxon>Boletales incertae sedis</taxon>
        <taxon>Leucogyrophana</taxon>
    </lineage>
</organism>
<keyword evidence="1" id="KW-1133">Transmembrane helix</keyword>
<sequence>MAPIVVLDQYYLAITLLVTIGYQLLGFAIAWTFKFDKITDFTGGSNFLILALMTLLLGQNFCGRNVAASYFVMVWAARLGAFLLMRVLKRGSDSRFDEIRSHFFKFLGFWVGQIVWVWIVSLPITILNSPAVTGVNHNRCNPVFGTSRDIAGVIVWGIGLAIETVADLQKFEWKSLGPPPYAIMDTGLWRWSRHPPYFGEILCWWGIWMLTLSPTTDGLVSSSAWGAQYGAVASPIFTLLLLMFASGIPTSESSQARKFYDLGQEHDAGDDRTKYPSPFLRYQAYLSTTSILIPIPRSVYWRIPNIIKSTVLLDFSMYRTFKVKKGDEENKRRAELI</sequence>
<dbReference type="HOGENOM" id="CLU_043418_1_1_1"/>
<proteinExistence type="predicted"/>
<feature type="transmembrane region" description="Helical" evidence="1">
    <location>
        <begin position="106"/>
        <end position="127"/>
    </location>
</feature>
<dbReference type="PANTHER" id="PTHR32251:SF15">
    <property type="entry name" value="3-OXO-5-ALPHA-STEROID 4-DEHYDROGENASE (DUF1295)"/>
    <property type="match status" value="1"/>
</dbReference>
<dbReference type="PROSITE" id="PS50244">
    <property type="entry name" value="S5A_REDUCTASE"/>
    <property type="match status" value="1"/>
</dbReference>
<evidence type="ECO:0000256" key="1">
    <source>
        <dbReference type="SAM" id="Phobius"/>
    </source>
</evidence>
<dbReference type="Proteomes" id="UP000053820">
    <property type="component" value="Unassembled WGS sequence"/>
</dbReference>
<keyword evidence="1" id="KW-0472">Membrane</keyword>
<protein>
    <recommendedName>
        <fullName evidence="4">Steroid 5-alpha reductase C-terminal domain-containing protein</fullName>
    </recommendedName>
</protein>
<dbReference type="Gene3D" id="1.20.120.1630">
    <property type="match status" value="1"/>
</dbReference>
<feature type="transmembrane region" description="Helical" evidence="1">
    <location>
        <begin position="67"/>
        <end position="85"/>
    </location>
</feature>
<evidence type="ECO:0000313" key="2">
    <source>
        <dbReference type="EMBL" id="KIJ63475.1"/>
    </source>
</evidence>